<dbReference type="AlphaFoldDB" id="A0A2Z4J149"/>
<evidence type="ECO:0008006" key="3">
    <source>
        <dbReference type="Google" id="ProtNLM"/>
    </source>
</evidence>
<dbReference type="InterPro" id="IPR032710">
    <property type="entry name" value="NTF2-like_dom_sf"/>
</dbReference>
<evidence type="ECO:0000313" key="1">
    <source>
        <dbReference type="EMBL" id="AWW38710.1"/>
    </source>
</evidence>
<dbReference type="RefSeq" id="WP_112439235.1">
    <property type="nucleotide sequence ID" value="NZ_CP030073.1"/>
</dbReference>
<dbReference type="EMBL" id="CP030073">
    <property type="protein sequence ID" value="AWW38710.1"/>
    <property type="molecule type" value="Genomic_DNA"/>
</dbReference>
<reference evidence="1 2" key="1">
    <citation type="journal article" date="2019" name="Int. J. Syst. Evol. Microbiol.">
        <title>Streptomyces cadmiisoli sp. nov., a novel actinomycete isolated from cadmium-contaminated soil.</title>
        <authorList>
            <person name="Li K."/>
            <person name="Tang X."/>
            <person name="Zhao J."/>
            <person name="Guo Y."/>
            <person name="Tang Y."/>
            <person name="Gao J."/>
        </authorList>
    </citation>
    <scope>NUCLEOTIDE SEQUENCE [LARGE SCALE GENOMIC DNA]</scope>
    <source>
        <strain evidence="1 2">ZFG47</strain>
    </source>
</reference>
<protein>
    <recommendedName>
        <fullName evidence="3">Nuclear transport factor 2 family protein</fullName>
    </recommendedName>
</protein>
<keyword evidence="2" id="KW-1185">Reference proteome</keyword>
<dbReference type="SUPFAM" id="SSF54427">
    <property type="entry name" value="NTF2-like"/>
    <property type="match status" value="2"/>
</dbReference>
<gene>
    <name evidence="1" type="ORF">DN051_20260</name>
</gene>
<evidence type="ECO:0000313" key="2">
    <source>
        <dbReference type="Proteomes" id="UP000249616"/>
    </source>
</evidence>
<proteinExistence type="predicted"/>
<dbReference type="KEGG" id="scad:DN051_20260"/>
<dbReference type="Gene3D" id="3.10.450.50">
    <property type="match status" value="2"/>
</dbReference>
<accession>A0A2Z4J149</accession>
<organism evidence="1 2">
    <name type="scientific">Streptomyces cadmiisoli</name>
    <dbReference type="NCBI Taxonomy" id="2184053"/>
    <lineage>
        <taxon>Bacteria</taxon>
        <taxon>Bacillati</taxon>
        <taxon>Actinomycetota</taxon>
        <taxon>Actinomycetes</taxon>
        <taxon>Kitasatosporales</taxon>
        <taxon>Streptomycetaceae</taxon>
        <taxon>Streptomyces</taxon>
        <taxon>Streptomyces aurantiacus group</taxon>
    </lineage>
</organism>
<name>A0A2Z4J149_9ACTN</name>
<sequence length="243" mass="26929">MTTPLDRYFEIIDSADGDIRRLDALRGLFAENVLLLHGGELARGRERVITFHRRKAARRKAIEHSWAVAVNADGSLTGKWHETGVDLHGGRFSVSGDVAAALDADGRIAQLDLTLTGASDRARLLIAKHLQAWTIPDPAERAEAMADVYTADVTLMEPEPDEVVVGRDALNDYVGMVRQKTAPVSVTVESHYPNRQFIHFRWDSVFPGGRSTIGWEVLHTNGDLIERIVIFSPNDESAPENVR</sequence>
<dbReference type="Proteomes" id="UP000249616">
    <property type="component" value="Chromosome"/>
</dbReference>